<reference evidence="1 2" key="1">
    <citation type="submission" date="2019-02" db="EMBL/GenBank/DDBJ databases">
        <title>Kribbella capetownensis sp. nov. and Kribbella speibonae sp. nov., isolated from soil.</title>
        <authorList>
            <person name="Curtis S.M."/>
            <person name="Norton I."/>
            <person name="Everest G.J."/>
            <person name="Meyers P.R."/>
        </authorList>
    </citation>
    <scope>NUCLEOTIDE SEQUENCE [LARGE SCALE GENOMIC DNA]</scope>
    <source>
        <strain evidence="1 2">NRRL B-24813</strain>
    </source>
</reference>
<protein>
    <submittedName>
        <fullName evidence="1">Nitroreductase</fullName>
    </submittedName>
</protein>
<dbReference type="Gene3D" id="3.40.109.10">
    <property type="entry name" value="NADH Oxidase"/>
    <property type="match status" value="1"/>
</dbReference>
<dbReference type="RefSeq" id="WP_131367444.1">
    <property type="nucleotide sequence ID" value="NZ_SJKB01000040.1"/>
</dbReference>
<dbReference type="Proteomes" id="UP000291144">
    <property type="component" value="Unassembled WGS sequence"/>
</dbReference>
<keyword evidence="2" id="KW-1185">Reference proteome</keyword>
<evidence type="ECO:0000313" key="2">
    <source>
        <dbReference type="Proteomes" id="UP000291144"/>
    </source>
</evidence>
<dbReference type="InterPro" id="IPR000415">
    <property type="entry name" value="Nitroreductase-like"/>
</dbReference>
<comment type="caution">
    <text evidence="1">The sequence shown here is derived from an EMBL/GenBank/DDBJ whole genome shotgun (WGS) entry which is preliminary data.</text>
</comment>
<dbReference type="PANTHER" id="PTHR23026">
    <property type="entry name" value="NADPH NITROREDUCTASE"/>
    <property type="match status" value="1"/>
</dbReference>
<dbReference type="GO" id="GO:0016491">
    <property type="term" value="F:oxidoreductase activity"/>
    <property type="evidence" value="ECO:0007669"/>
    <property type="project" value="InterPro"/>
</dbReference>
<evidence type="ECO:0000313" key="1">
    <source>
        <dbReference type="EMBL" id="TCC44879.1"/>
    </source>
</evidence>
<dbReference type="NCBIfam" id="NF047509">
    <property type="entry name" value="Rv3131_FMN_oxido"/>
    <property type="match status" value="1"/>
</dbReference>
<dbReference type="EMBL" id="SJKB01000040">
    <property type="protein sequence ID" value="TCC44879.1"/>
    <property type="molecule type" value="Genomic_DNA"/>
</dbReference>
<accession>A0A4R0JEP3</accession>
<proteinExistence type="predicted"/>
<organism evidence="1 2">
    <name type="scientific">Kribbella pittospori</name>
    <dbReference type="NCBI Taxonomy" id="722689"/>
    <lineage>
        <taxon>Bacteria</taxon>
        <taxon>Bacillati</taxon>
        <taxon>Actinomycetota</taxon>
        <taxon>Actinomycetes</taxon>
        <taxon>Propionibacteriales</taxon>
        <taxon>Kribbellaceae</taxon>
        <taxon>Kribbella</taxon>
    </lineage>
</organism>
<name>A0A4R0JEP3_9ACTN</name>
<gene>
    <name evidence="1" type="ORF">E0H73_45195</name>
</gene>
<dbReference type="AlphaFoldDB" id="A0A4R0JEP3"/>
<dbReference type="OrthoDB" id="8156917at2"/>
<dbReference type="InterPro" id="IPR050627">
    <property type="entry name" value="Nitroreductase/BluB"/>
</dbReference>
<sequence>MNATTTLTKDEVGILLTAATHAPSIHNTQPWRFEIRGPVIDVLLDRKRTLPAADPAGRAARIGIGAAVLNIRVAAAMLGHESSIAPDPDPHHPEVVARIFLADRTTPAPPLARLYGELRRRHTYRGPMLDQIIAARVLERLDEAARAERAILHWLDAGEASRLGELLRRVDDTELHDEDRLHERLRWIGGDRSGDGIPESALGPVPARAAFVRDLSAGFDSPHRSQTVFEQRPALAVLCTPQEDTAAWLRAGMALERVLLVGTSYDVTASFLNQVLEHSTPRAAVRELVGGRLWPQMVMRIGYPAHPGHESSRRDWRESFDQWF</sequence>
<dbReference type="PANTHER" id="PTHR23026:SF123">
    <property type="entry name" value="NAD(P)H NITROREDUCTASE RV3131-RELATED"/>
    <property type="match status" value="1"/>
</dbReference>
<dbReference type="SUPFAM" id="SSF55469">
    <property type="entry name" value="FMN-dependent nitroreductase-like"/>
    <property type="match status" value="1"/>
</dbReference>